<dbReference type="PANTHER" id="PTHR10865:SF28">
    <property type="entry name" value="ELM2 DOMAIN-CONTAINING PROTEIN"/>
    <property type="match status" value="1"/>
</dbReference>
<evidence type="ECO:0000256" key="4">
    <source>
        <dbReference type="ARBA" id="ARBA00023163"/>
    </source>
</evidence>
<keyword evidence="5" id="KW-0539">Nucleus</keyword>
<evidence type="ECO:0000313" key="10">
    <source>
        <dbReference type="RefSeq" id="XP_013413829.1"/>
    </source>
</evidence>
<dbReference type="InterPro" id="IPR000949">
    <property type="entry name" value="ELM2_dom"/>
</dbReference>
<dbReference type="InterPro" id="IPR040138">
    <property type="entry name" value="MIER/MTA"/>
</dbReference>
<keyword evidence="3" id="KW-0805">Transcription regulation</keyword>
<accession>A0A1S3JUR2</accession>
<dbReference type="FunCoup" id="A0A1S3JUR2">
    <property type="interactions" value="1308"/>
</dbReference>
<dbReference type="SMART" id="SM01189">
    <property type="entry name" value="ELM2"/>
    <property type="match status" value="1"/>
</dbReference>
<dbReference type="InParanoid" id="A0A1S3JUR2"/>
<evidence type="ECO:0000256" key="1">
    <source>
        <dbReference type="ARBA" id="ARBA00004123"/>
    </source>
</evidence>
<feature type="compositionally biased region" description="Acidic residues" evidence="6">
    <location>
        <begin position="143"/>
        <end position="157"/>
    </location>
</feature>
<dbReference type="GO" id="GO:0042826">
    <property type="term" value="F:histone deacetylase binding"/>
    <property type="evidence" value="ECO:0007669"/>
    <property type="project" value="TreeGrafter"/>
</dbReference>
<evidence type="ECO:0000256" key="2">
    <source>
        <dbReference type="ARBA" id="ARBA00022491"/>
    </source>
</evidence>
<feature type="compositionally biased region" description="Polar residues" evidence="6">
    <location>
        <begin position="1"/>
        <end position="15"/>
    </location>
</feature>
<dbReference type="Pfam" id="PF19426">
    <property type="entry name" value="MIER1_3_C"/>
    <property type="match status" value="1"/>
</dbReference>
<keyword evidence="2" id="KW-0678">Repressor</keyword>
<evidence type="ECO:0000256" key="3">
    <source>
        <dbReference type="ARBA" id="ARBA00023015"/>
    </source>
</evidence>
<comment type="subcellular location">
    <subcellularLocation>
        <location evidence="1">Nucleus</location>
    </subcellularLocation>
</comment>
<dbReference type="GO" id="GO:0032991">
    <property type="term" value="C:protein-containing complex"/>
    <property type="evidence" value="ECO:0007669"/>
    <property type="project" value="UniProtKB-ARBA"/>
</dbReference>
<feature type="compositionally biased region" description="Basic and acidic residues" evidence="6">
    <location>
        <begin position="436"/>
        <end position="467"/>
    </location>
</feature>
<keyword evidence="4" id="KW-0804">Transcription</keyword>
<dbReference type="GO" id="GO:0000122">
    <property type="term" value="P:negative regulation of transcription by RNA polymerase II"/>
    <property type="evidence" value="ECO:0007669"/>
    <property type="project" value="TreeGrafter"/>
</dbReference>
<dbReference type="GO" id="GO:0003714">
    <property type="term" value="F:transcription corepressor activity"/>
    <property type="evidence" value="ECO:0007669"/>
    <property type="project" value="TreeGrafter"/>
</dbReference>
<keyword evidence="9" id="KW-1185">Reference proteome</keyword>
<dbReference type="PROSITE" id="PS51293">
    <property type="entry name" value="SANT"/>
    <property type="match status" value="1"/>
</dbReference>
<feature type="domain" description="ELM2" evidence="7">
    <location>
        <begin position="164"/>
        <end position="262"/>
    </location>
</feature>
<evidence type="ECO:0000256" key="5">
    <source>
        <dbReference type="ARBA" id="ARBA00023242"/>
    </source>
</evidence>
<organism evidence="9 10">
    <name type="scientific">Lingula anatina</name>
    <name type="common">Brachiopod</name>
    <name type="synonym">Lingula unguis</name>
    <dbReference type="NCBI Taxonomy" id="7574"/>
    <lineage>
        <taxon>Eukaryota</taxon>
        <taxon>Metazoa</taxon>
        <taxon>Spiralia</taxon>
        <taxon>Lophotrochozoa</taxon>
        <taxon>Brachiopoda</taxon>
        <taxon>Linguliformea</taxon>
        <taxon>Lingulata</taxon>
        <taxon>Lingulida</taxon>
        <taxon>Linguloidea</taxon>
        <taxon>Lingulidae</taxon>
        <taxon>Lingula</taxon>
    </lineage>
</organism>
<dbReference type="PANTHER" id="PTHR10865">
    <property type="entry name" value="METASTASIS-ASSOCIATED PROTEIN AND MESODERM INDUCTION EARLY RESPONSE PROTEIN"/>
    <property type="match status" value="1"/>
</dbReference>
<feature type="region of interest" description="Disordered" evidence="6">
    <location>
        <begin position="1"/>
        <end position="157"/>
    </location>
</feature>
<feature type="compositionally biased region" description="Polar residues" evidence="6">
    <location>
        <begin position="504"/>
        <end position="513"/>
    </location>
</feature>
<reference evidence="10" key="1">
    <citation type="submission" date="2025-08" db="UniProtKB">
        <authorList>
            <consortium name="RefSeq"/>
        </authorList>
    </citation>
    <scope>IDENTIFICATION</scope>
    <source>
        <tissue evidence="10">Gonads</tissue>
    </source>
</reference>
<feature type="compositionally biased region" description="Basic and acidic residues" evidence="6">
    <location>
        <begin position="95"/>
        <end position="111"/>
    </location>
</feature>
<dbReference type="STRING" id="7574.A0A1S3JUR2"/>
<name>A0A1S3JUR2_LINAN</name>
<dbReference type="InterPro" id="IPR001005">
    <property type="entry name" value="SANT/Myb"/>
</dbReference>
<dbReference type="SMART" id="SM00717">
    <property type="entry name" value="SANT"/>
    <property type="match status" value="1"/>
</dbReference>
<gene>
    <name evidence="10" type="primary">LOC106176137</name>
</gene>
<dbReference type="PROSITE" id="PS51156">
    <property type="entry name" value="ELM2"/>
    <property type="match status" value="1"/>
</dbReference>
<dbReference type="AlphaFoldDB" id="A0A1S3JUR2"/>
<sequence length="513" mass="58192">MAEPTTSESGQSSPDTDQDFEPTVDMLVHEFDDEHTLEEEEALSNESCGSEVDDLQKESEMPLEELLAMYGYGGGGPPADTRSSSEEEILSNRDLTLDKEEIARDLLKNSGDDDEEDTSVDNLLDSVEVPSHTSRLLRSSNLDELDDESEDEDYEPVAEDDWKKTIQVGSDYQAQIPEGLCKYGDAPAYENEDRLLWDNRKLSDEKVEKYLAEIQNQNLQGAQGVNAIPEGAHIRDDEQALYLLLQCGHNLEEALRRRKMQAVPPTDPMSLWSEEECRNFENGLRTYGKDFYLIQQNKVRTRSVGELVQFYYLWKKTERHDVFANKTRLEKKKYILHPGVTDYMDRFLDDAENPPQAARDRASSPVHSLLWRDPKRHHLHLRHIDNMESGPISPQKMGVDLSAGATVTVKPEPRMGHQSLENTVHIADVVSPHHTPYLEEDHTEPDAKRVKLESNPKESAHENDKLKQKLSNHVEVAFSSVNQPVHNIGDTAVSSIDKNENHQASRVTESLAQ</sequence>
<evidence type="ECO:0000259" key="8">
    <source>
        <dbReference type="PROSITE" id="PS51293"/>
    </source>
</evidence>
<dbReference type="GeneID" id="106176137"/>
<proteinExistence type="predicted"/>
<dbReference type="InterPro" id="IPR045787">
    <property type="entry name" value="MIER1/3_C"/>
</dbReference>
<feature type="region of interest" description="Disordered" evidence="6">
    <location>
        <begin position="493"/>
        <end position="513"/>
    </location>
</feature>
<dbReference type="FunFam" id="1.10.10.60:FF:000025">
    <property type="entry name" value="Mesoderm induction early response 1, transcriptional regulator"/>
    <property type="match status" value="1"/>
</dbReference>
<dbReference type="Proteomes" id="UP000085678">
    <property type="component" value="Unplaced"/>
</dbReference>
<dbReference type="InterPro" id="IPR009057">
    <property type="entry name" value="Homeodomain-like_sf"/>
</dbReference>
<dbReference type="GO" id="GO:0005654">
    <property type="term" value="C:nucleoplasm"/>
    <property type="evidence" value="ECO:0007669"/>
    <property type="project" value="TreeGrafter"/>
</dbReference>
<protein>
    <submittedName>
        <fullName evidence="10">Mesoderm induction early response protein 1</fullName>
    </submittedName>
</protein>
<evidence type="ECO:0000313" key="9">
    <source>
        <dbReference type="Proteomes" id="UP000085678"/>
    </source>
</evidence>
<dbReference type="Gene3D" id="1.10.10.60">
    <property type="entry name" value="Homeodomain-like"/>
    <property type="match status" value="1"/>
</dbReference>
<dbReference type="OMA" id="PRRCKYL"/>
<dbReference type="OrthoDB" id="5916873at2759"/>
<dbReference type="SUPFAM" id="SSF46689">
    <property type="entry name" value="Homeodomain-like"/>
    <property type="match status" value="1"/>
</dbReference>
<evidence type="ECO:0000256" key="6">
    <source>
        <dbReference type="SAM" id="MobiDB-lite"/>
    </source>
</evidence>
<dbReference type="Pfam" id="PF01448">
    <property type="entry name" value="ELM2"/>
    <property type="match status" value="1"/>
</dbReference>
<dbReference type="CDD" id="cd11661">
    <property type="entry name" value="SANT_MTA3_like"/>
    <property type="match status" value="1"/>
</dbReference>
<evidence type="ECO:0000259" key="7">
    <source>
        <dbReference type="PROSITE" id="PS51156"/>
    </source>
</evidence>
<dbReference type="KEGG" id="lak:106176137"/>
<feature type="domain" description="SANT" evidence="8">
    <location>
        <begin position="267"/>
        <end position="319"/>
    </location>
</feature>
<dbReference type="RefSeq" id="XP_013413829.1">
    <property type="nucleotide sequence ID" value="XM_013558375.1"/>
</dbReference>
<dbReference type="InterPro" id="IPR017884">
    <property type="entry name" value="SANT_dom"/>
</dbReference>
<feature type="region of interest" description="Disordered" evidence="6">
    <location>
        <begin position="436"/>
        <end position="470"/>
    </location>
</feature>